<keyword evidence="3" id="KW-1133">Transmembrane helix</keyword>
<protein>
    <recommendedName>
        <fullName evidence="4">Glycosyltransferase 2-like domain-containing protein</fullName>
    </recommendedName>
</protein>
<reference evidence="5" key="1">
    <citation type="submission" date="2019-08" db="EMBL/GenBank/DDBJ databases">
        <authorList>
            <person name="Kucharzyk K."/>
            <person name="Murdoch R.W."/>
            <person name="Higgins S."/>
            <person name="Loffler F."/>
        </authorList>
    </citation>
    <scope>NUCLEOTIDE SEQUENCE</scope>
</reference>
<keyword evidence="2" id="KW-0808">Transferase</keyword>
<sequence>MQIFLEIVVYIVSFFSLYIQIYFLIVFLENRNNINIHREPMRLFEKDSDYPAVTVVVPAYNEGESVAITTESLLKLNYPKDKLNLILVDDGSKDNTWEVMQRYKDHPQIKIFTKPNGGKFSAQNLALDNTTTPFLGCLDSDSAVHPEALNRIMTYFMEDPKIMAVAPTIVSSKEENIIQKAQKTEYEMQIYMKKMMSLVNAIHVTPGPFSIFRKEVFDKIGKYKHAHTTEDIEIALRMQKHHMKIENAPDAYVYTNTPKTVKSLYKQRKRWIYGFIQNALDYRGLFLRKKYGNIAFINLPISFMLLFSVFFLVISILRSIYEFIKTQSLTISAVGINLSQYTPKLKLDPFFFNTSALMFISISLWALVFFSLYMSHRMLYGKSKINLSIIWFFLIYTLLAPFWVIKAMFNALRNYEASWTKEIDSR</sequence>
<proteinExistence type="predicted"/>
<name>A0A644V7C0_9ZZZZ</name>
<feature type="transmembrane region" description="Helical" evidence="3">
    <location>
        <begin position="295"/>
        <end position="317"/>
    </location>
</feature>
<dbReference type="InterPro" id="IPR029044">
    <property type="entry name" value="Nucleotide-diphossugar_trans"/>
</dbReference>
<evidence type="ECO:0000256" key="3">
    <source>
        <dbReference type="SAM" id="Phobius"/>
    </source>
</evidence>
<keyword evidence="3" id="KW-0812">Transmembrane</keyword>
<feature type="transmembrane region" description="Helical" evidence="3">
    <location>
        <begin position="385"/>
        <end position="405"/>
    </location>
</feature>
<dbReference type="PANTHER" id="PTHR43630:SF1">
    <property type="entry name" value="POLY-BETA-1,6-N-ACETYL-D-GLUCOSAMINE SYNTHASE"/>
    <property type="match status" value="1"/>
</dbReference>
<evidence type="ECO:0000313" key="5">
    <source>
        <dbReference type="EMBL" id="MPL87246.1"/>
    </source>
</evidence>
<keyword evidence="1" id="KW-0328">Glycosyltransferase</keyword>
<feature type="transmembrane region" description="Helical" evidence="3">
    <location>
        <begin position="7"/>
        <end position="28"/>
    </location>
</feature>
<keyword evidence="3" id="KW-0472">Membrane</keyword>
<evidence type="ECO:0000259" key="4">
    <source>
        <dbReference type="Pfam" id="PF00535"/>
    </source>
</evidence>
<dbReference type="GO" id="GO:0016757">
    <property type="term" value="F:glycosyltransferase activity"/>
    <property type="evidence" value="ECO:0007669"/>
    <property type="project" value="UniProtKB-KW"/>
</dbReference>
<evidence type="ECO:0000256" key="2">
    <source>
        <dbReference type="ARBA" id="ARBA00022679"/>
    </source>
</evidence>
<dbReference type="Gene3D" id="3.90.550.10">
    <property type="entry name" value="Spore Coat Polysaccharide Biosynthesis Protein SpsA, Chain A"/>
    <property type="match status" value="1"/>
</dbReference>
<dbReference type="PANTHER" id="PTHR43630">
    <property type="entry name" value="POLY-BETA-1,6-N-ACETYL-D-GLUCOSAMINE SYNTHASE"/>
    <property type="match status" value="1"/>
</dbReference>
<evidence type="ECO:0000256" key="1">
    <source>
        <dbReference type="ARBA" id="ARBA00022676"/>
    </source>
</evidence>
<feature type="domain" description="Glycosyltransferase 2-like" evidence="4">
    <location>
        <begin position="54"/>
        <end position="221"/>
    </location>
</feature>
<feature type="transmembrane region" description="Helical" evidence="3">
    <location>
        <begin position="350"/>
        <end position="373"/>
    </location>
</feature>
<comment type="caution">
    <text evidence="5">The sequence shown here is derived from an EMBL/GenBank/DDBJ whole genome shotgun (WGS) entry which is preliminary data.</text>
</comment>
<dbReference type="InterPro" id="IPR001173">
    <property type="entry name" value="Glyco_trans_2-like"/>
</dbReference>
<dbReference type="AlphaFoldDB" id="A0A644V7C0"/>
<accession>A0A644V7C0</accession>
<dbReference type="EMBL" id="VSSQ01000235">
    <property type="protein sequence ID" value="MPL87246.1"/>
    <property type="molecule type" value="Genomic_DNA"/>
</dbReference>
<gene>
    <name evidence="5" type="ORF">SDC9_33245</name>
</gene>
<dbReference type="SUPFAM" id="SSF53448">
    <property type="entry name" value="Nucleotide-diphospho-sugar transferases"/>
    <property type="match status" value="1"/>
</dbReference>
<dbReference type="CDD" id="cd06423">
    <property type="entry name" value="CESA_like"/>
    <property type="match status" value="1"/>
</dbReference>
<dbReference type="Pfam" id="PF00535">
    <property type="entry name" value="Glycos_transf_2"/>
    <property type="match status" value="1"/>
</dbReference>
<organism evidence="5">
    <name type="scientific">bioreactor metagenome</name>
    <dbReference type="NCBI Taxonomy" id="1076179"/>
    <lineage>
        <taxon>unclassified sequences</taxon>
        <taxon>metagenomes</taxon>
        <taxon>ecological metagenomes</taxon>
    </lineage>
</organism>